<protein>
    <submittedName>
        <fullName evidence="1">Uncharacterized protein</fullName>
    </submittedName>
</protein>
<evidence type="ECO:0000313" key="1">
    <source>
        <dbReference type="EMBL" id="AZK47618.1"/>
    </source>
</evidence>
<evidence type="ECO:0000313" key="2">
    <source>
        <dbReference type="Proteomes" id="UP000273145"/>
    </source>
</evidence>
<dbReference type="OrthoDB" id="9803735at2"/>
<dbReference type="Proteomes" id="UP000273145">
    <property type="component" value="Chromosome"/>
</dbReference>
<dbReference type="KEGG" id="plen:EIM92_16890"/>
<accession>A0A3Q8S5J7</accession>
<keyword evidence="2" id="KW-1185">Reference proteome</keyword>
<organism evidence="1 2">
    <name type="scientific">Paenibacillus lentus</name>
    <dbReference type="NCBI Taxonomy" id="1338368"/>
    <lineage>
        <taxon>Bacteria</taxon>
        <taxon>Bacillati</taxon>
        <taxon>Bacillota</taxon>
        <taxon>Bacilli</taxon>
        <taxon>Bacillales</taxon>
        <taxon>Paenibacillaceae</taxon>
        <taxon>Paenibacillus</taxon>
    </lineage>
</organism>
<gene>
    <name evidence="1" type="ORF">EIM92_16890</name>
</gene>
<dbReference type="EMBL" id="CP034248">
    <property type="protein sequence ID" value="AZK47618.1"/>
    <property type="molecule type" value="Genomic_DNA"/>
</dbReference>
<proteinExistence type="predicted"/>
<name>A0A3Q8S5J7_9BACL</name>
<reference evidence="1 2" key="1">
    <citation type="submission" date="2018-11" db="EMBL/GenBank/DDBJ databases">
        <title>Genome sequencing of Paenibacillus lentus DSM25539(T).</title>
        <authorList>
            <person name="Kook J.-K."/>
            <person name="Park S.-N."/>
            <person name="Lim Y.K."/>
        </authorList>
    </citation>
    <scope>NUCLEOTIDE SEQUENCE [LARGE SCALE GENOMIC DNA]</scope>
    <source>
        <strain evidence="1 2">DSM 25539</strain>
    </source>
</reference>
<sequence length="76" mass="8446">MAPKRRCACRFRNTLTSAMEARFYVENGALVRLEADGIQGSNVISCCVRSGDPLPPHAKYFLEQLPNYPSIAACRL</sequence>
<dbReference type="AlphaFoldDB" id="A0A3Q8S5J7"/>